<dbReference type="AlphaFoldDB" id="V6LLF8"/>
<protein>
    <submittedName>
        <fullName evidence="2">Uncharacterized protein</fullName>
    </submittedName>
</protein>
<feature type="region of interest" description="Disordered" evidence="1">
    <location>
        <begin position="259"/>
        <end position="294"/>
    </location>
</feature>
<proteinExistence type="predicted"/>
<evidence type="ECO:0000256" key="1">
    <source>
        <dbReference type="SAM" id="MobiDB-lite"/>
    </source>
</evidence>
<reference evidence="2" key="1">
    <citation type="journal article" date="2014" name="PLoS Genet.">
        <title>The Genome of Spironucleus salmonicida Highlights a Fish Pathogen Adapted to Fluctuating Environments.</title>
        <authorList>
            <person name="Xu F."/>
            <person name="Jerlstrom-Hultqvist J."/>
            <person name="Einarsson E."/>
            <person name="Astvaldsson A."/>
            <person name="Svard S.G."/>
            <person name="Andersson J.O."/>
        </authorList>
    </citation>
    <scope>NUCLEOTIDE SEQUENCE</scope>
</reference>
<accession>V6LLF8</accession>
<dbReference type="EMBL" id="KI546169">
    <property type="protein sequence ID" value="EST41519.1"/>
    <property type="molecule type" value="Genomic_DNA"/>
</dbReference>
<organism evidence="2">
    <name type="scientific">Spironucleus salmonicida</name>
    <dbReference type="NCBI Taxonomy" id="348837"/>
    <lineage>
        <taxon>Eukaryota</taxon>
        <taxon>Metamonada</taxon>
        <taxon>Diplomonadida</taxon>
        <taxon>Hexamitidae</taxon>
        <taxon>Hexamitinae</taxon>
        <taxon>Spironucleus</taxon>
    </lineage>
</organism>
<sequence>MWVAALGIVPARGCYPTIDLAFRPSVERSFTNVNAQVRNSTQFKPSSAGWTILHGPERAGITALSHQIPTSSGFACGLKGRNQVQDYIVIPATKYPRSPKLHREGTPQVVPKLAVRRPCSKGVGSVIRSSSTGVVMGGQLQRGMDSTNNFALPEWVSWWCQTRCTCKSCRAGGLSAQYLTLEKVNLRQKGFYIQSGMLYVLELHAEGSGKHGDVAGLQIPDLAAYCCLAGACRASSLVHFPSGNTVSVADMPLQESVHLSTHRPPVSLRPATMSSATSAAHSRSSSYTSPETVE</sequence>
<name>V6LLF8_9EUKA</name>
<evidence type="ECO:0000313" key="2">
    <source>
        <dbReference type="EMBL" id="EST41519.1"/>
    </source>
</evidence>
<gene>
    <name evidence="2" type="ORF">SS50377_18846</name>
</gene>
<feature type="compositionally biased region" description="Low complexity" evidence="1">
    <location>
        <begin position="271"/>
        <end position="294"/>
    </location>
</feature>